<feature type="domain" description="Transposase IS200-like" evidence="1">
    <location>
        <begin position="9"/>
        <end position="123"/>
    </location>
</feature>
<protein>
    <submittedName>
        <fullName evidence="2">Transposase</fullName>
    </submittedName>
</protein>
<comment type="caution">
    <text evidence="2">The sequence shown here is derived from an EMBL/GenBank/DDBJ whole genome shotgun (WGS) entry which is preliminary data.</text>
</comment>
<proteinExistence type="predicted"/>
<dbReference type="SMART" id="SM01321">
    <property type="entry name" value="Y1_Tnp"/>
    <property type="match status" value="1"/>
</dbReference>
<dbReference type="Proteomes" id="UP000279911">
    <property type="component" value="Unassembled WGS sequence"/>
</dbReference>
<dbReference type="Pfam" id="PF01797">
    <property type="entry name" value="Y1_Tnp"/>
    <property type="match status" value="1"/>
</dbReference>
<dbReference type="OrthoDB" id="9788881at2"/>
<dbReference type="GO" id="GO:0003677">
    <property type="term" value="F:DNA binding"/>
    <property type="evidence" value="ECO:0007669"/>
    <property type="project" value="InterPro"/>
</dbReference>
<dbReference type="NCBIfam" id="NF047646">
    <property type="entry name" value="REP_Tyr_transpos"/>
    <property type="match status" value="1"/>
</dbReference>
<dbReference type="Gene3D" id="3.30.70.1290">
    <property type="entry name" value="Transposase IS200-like"/>
    <property type="match status" value="1"/>
</dbReference>
<dbReference type="EMBL" id="RSFW01000007">
    <property type="protein sequence ID" value="RSD28441.1"/>
    <property type="molecule type" value="Genomic_DNA"/>
</dbReference>
<dbReference type="RefSeq" id="WP_125478913.1">
    <property type="nucleotide sequence ID" value="NZ_RSFW01000007.1"/>
</dbReference>
<dbReference type="InterPro" id="IPR002686">
    <property type="entry name" value="Transposase_17"/>
</dbReference>
<sequence>MPRKARMKSRNGIYHVMLRGANRQEIFHDDADNVKFLEVFKKYKEQSGMNVYAWCLMNNHVHLLVKEGDEELAVTMKRIGVSYAAYYNLKYKTTGHLFQDRFRSENVESRSYFLTVVRYIHQNPVKAGMVERVADWRWSSSVEYYGQKRDSLLDQEKVLQMLDEDPEAASEKFKEFNEQANEDECMDEGTKRRKLTDDEAREEIRNEIGNIEIAHVKSLPQAQREDALRKVKPIEGLSLRQSARIFGLPVSLIRKAWM</sequence>
<dbReference type="PANTHER" id="PTHR34322">
    <property type="entry name" value="TRANSPOSASE, Y1_TNP DOMAIN-CONTAINING"/>
    <property type="match status" value="1"/>
</dbReference>
<dbReference type="GO" id="GO:0004803">
    <property type="term" value="F:transposase activity"/>
    <property type="evidence" value="ECO:0007669"/>
    <property type="project" value="InterPro"/>
</dbReference>
<dbReference type="GO" id="GO:0006313">
    <property type="term" value="P:DNA transposition"/>
    <property type="evidence" value="ECO:0007669"/>
    <property type="project" value="InterPro"/>
</dbReference>
<reference evidence="3" key="1">
    <citation type="submission" date="2018-12" db="EMBL/GenBank/DDBJ databases">
        <title>Bacillus chawlae sp. nov., Bacillus glennii sp. nov., and Bacillus saganii sp. nov. Isolated from the Vehicle Assembly Building at Kennedy Space Center where the Viking Spacecraft were Assembled.</title>
        <authorList>
            <person name="Seuylemezian A."/>
            <person name="Vaishampayan P."/>
        </authorList>
    </citation>
    <scope>NUCLEOTIDE SEQUENCE [LARGE SCALE GENOMIC DNA]</scope>
    <source>
        <strain evidence="3">DSM 13966</strain>
    </source>
</reference>
<gene>
    <name evidence="2" type="ORF">EJA10_04975</name>
</gene>
<name>A0A427TVI8_9BACI</name>
<organism evidence="2 3">
    <name type="scientific">Mesobacillus subterraneus</name>
    <dbReference type="NCBI Taxonomy" id="285983"/>
    <lineage>
        <taxon>Bacteria</taxon>
        <taxon>Bacillati</taxon>
        <taxon>Bacillota</taxon>
        <taxon>Bacilli</taxon>
        <taxon>Bacillales</taxon>
        <taxon>Bacillaceae</taxon>
        <taxon>Mesobacillus</taxon>
    </lineage>
</organism>
<dbReference type="SUPFAM" id="SSF143422">
    <property type="entry name" value="Transposase IS200-like"/>
    <property type="match status" value="1"/>
</dbReference>
<dbReference type="AlphaFoldDB" id="A0A427TVI8"/>
<evidence type="ECO:0000313" key="2">
    <source>
        <dbReference type="EMBL" id="RSD28441.1"/>
    </source>
</evidence>
<evidence type="ECO:0000313" key="3">
    <source>
        <dbReference type="Proteomes" id="UP000279911"/>
    </source>
</evidence>
<accession>A0A427TVI8</accession>
<evidence type="ECO:0000259" key="1">
    <source>
        <dbReference type="SMART" id="SM01321"/>
    </source>
</evidence>
<dbReference type="PANTHER" id="PTHR34322:SF2">
    <property type="entry name" value="TRANSPOSASE IS200-LIKE DOMAIN-CONTAINING PROTEIN"/>
    <property type="match status" value="1"/>
</dbReference>
<dbReference type="InterPro" id="IPR036515">
    <property type="entry name" value="Transposase_17_sf"/>
</dbReference>